<evidence type="ECO:0000256" key="7">
    <source>
        <dbReference type="ARBA" id="ARBA00022989"/>
    </source>
</evidence>
<keyword evidence="8 9" id="KW-0472">Membrane</keyword>
<dbReference type="GO" id="GO:0005886">
    <property type="term" value="C:plasma membrane"/>
    <property type="evidence" value="ECO:0007669"/>
    <property type="project" value="TreeGrafter"/>
</dbReference>
<evidence type="ECO:0000256" key="9">
    <source>
        <dbReference type="SAM" id="Phobius"/>
    </source>
</evidence>
<feature type="transmembrane region" description="Helical" evidence="9">
    <location>
        <begin position="111"/>
        <end position="127"/>
    </location>
</feature>
<evidence type="ECO:0000256" key="3">
    <source>
        <dbReference type="ARBA" id="ARBA00005840"/>
    </source>
</evidence>
<evidence type="ECO:0000256" key="5">
    <source>
        <dbReference type="ARBA" id="ARBA00022692"/>
    </source>
</evidence>
<feature type="domain" description="Cytochrome c assembly protein" evidence="10">
    <location>
        <begin position="10"/>
        <end position="161"/>
    </location>
</feature>
<dbReference type="PANTHER" id="PTHR30071:SF1">
    <property type="entry name" value="CYTOCHROME B_B6 PROTEIN-RELATED"/>
    <property type="match status" value="1"/>
</dbReference>
<protein>
    <recommendedName>
        <fullName evidence="4">Heme exporter protein C</fullName>
    </recommendedName>
</protein>
<reference evidence="11 12" key="1">
    <citation type="submission" date="2016-08" db="EMBL/GenBank/DDBJ databases">
        <authorList>
            <person name="Seilhamer J.J."/>
        </authorList>
    </citation>
    <scope>NUCLEOTIDE SEQUENCE [LARGE SCALE GENOMIC DNA]</scope>
    <source>
        <strain evidence="11 12">A37T2</strain>
    </source>
</reference>
<dbReference type="EMBL" id="FMAR01000001">
    <property type="protein sequence ID" value="SCB87664.1"/>
    <property type="molecule type" value="Genomic_DNA"/>
</dbReference>
<evidence type="ECO:0000256" key="2">
    <source>
        <dbReference type="ARBA" id="ARBA00004141"/>
    </source>
</evidence>
<feature type="transmembrane region" description="Helical" evidence="9">
    <location>
        <begin position="187"/>
        <end position="206"/>
    </location>
</feature>
<evidence type="ECO:0000256" key="4">
    <source>
        <dbReference type="ARBA" id="ARBA00016463"/>
    </source>
</evidence>
<name>A0A1C3ZZ35_9BACT</name>
<evidence type="ECO:0000313" key="12">
    <source>
        <dbReference type="Proteomes" id="UP000242818"/>
    </source>
</evidence>
<dbReference type="PANTHER" id="PTHR30071">
    <property type="entry name" value="HEME EXPORTER PROTEIN C"/>
    <property type="match status" value="1"/>
</dbReference>
<feature type="transmembrane region" description="Helical" evidence="9">
    <location>
        <begin position="139"/>
        <end position="159"/>
    </location>
</feature>
<keyword evidence="7 9" id="KW-1133">Transmembrane helix</keyword>
<accession>A0A1C3ZZ35</accession>
<evidence type="ECO:0000256" key="6">
    <source>
        <dbReference type="ARBA" id="ARBA00022748"/>
    </source>
</evidence>
<gene>
    <name evidence="11" type="ORF">GA0116948_101621</name>
</gene>
<proteinExistence type="inferred from homology"/>
<dbReference type="AlphaFoldDB" id="A0A1C3ZZ35"/>
<organism evidence="11 12">
    <name type="scientific">Chitinophaga costaii</name>
    <dbReference type="NCBI Taxonomy" id="1335309"/>
    <lineage>
        <taxon>Bacteria</taxon>
        <taxon>Pseudomonadati</taxon>
        <taxon>Bacteroidota</taxon>
        <taxon>Chitinophagia</taxon>
        <taxon>Chitinophagales</taxon>
        <taxon>Chitinophagaceae</taxon>
        <taxon>Chitinophaga</taxon>
    </lineage>
</organism>
<dbReference type="GO" id="GO:0017004">
    <property type="term" value="P:cytochrome complex assembly"/>
    <property type="evidence" value="ECO:0007669"/>
    <property type="project" value="UniProtKB-KW"/>
</dbReference>
<dbReference type="Proteomes" id="UP000242818">
    <property type="component" value="Unassembled WGS sequence"/>
</dbReference>
<evidence type="ECO:0000256" key="8">
    <source>
        <dbReference type="ARBA" id="ARBA00023136"/>
    </source>
</evidence>
<dbReference type="InterPro" id="IPR003557">
    <property type="entry name" value="Cyt_c_biogenesis_CcmC"/>
</dbReference>
<dbReference type="OrthoDB" id="9814290at2"/>
<comment type="subcellular location">
    <subcellularLocation>
        <location evidence="2">Membrane</location>
        <topology evidence="2">Multi-pass membrane protein</topology>
    </subcellularLocation>
</comment>
<keyword evidence="5 9" id="KW-0812">Transmembrane</keyword>
<dbReference type="Pfam" id="PF01578">
    <property type="entry name" value="Cytochrom_C_asm"/>
    <property type="match status" value="1"/>
</dbReference>
<comment type="function">
    <text evidence="1">Required for the export of heme to the periplasm for the biogenesis of c-type cytochromes.</text>
</comment>
<dbReference type="InterPro" id="IPR045062">
    <property type="entry name" value="Cyt_c_biogenesis_CcsA/CcmC"/>
</dbReference>
<dbReference type="InterPro" id="IPR002541">
    <property type="entry name" value="Cyt_c_assembly"/>
</dbReference>
<dbReference type="GO" id="GO:0020037">
    <property type="term" value="F:heme binding"/>
    <property type="evidence" value="ECO:0007669"/>
    <property type="project" value="InterPro"/>
</dbReference>
<keyword evidence="6" id="KW-0201">Cytochrome c-type biogenesis</keyword>
<feature type="transmembrane region" description="Helical" evidence="9">
    <location>
        <begin position="47"/>
        <end position="65"/>
    </location>
</feature>
<comment type="similarity">
    <text evidence="3">Belongs to the CcmC/CycZ/HelC family.</text>
</comment>
<dbReference type="PRINTS" id="PR01386">
    <property type="entry name" value="CCMCBIOGNSIS"/>
</dbReference>
<evidence type="ECO:0000259" key="10">
    <source>
        <dbReference type="Pfam" id="PF01578"/>
    </source>
</evidence>
<keyword evidence="12" id="KW-1185">Reference proteome</keyword>
<dbReference type="RefSeq" id="WP_089708846.1">
    <property type="nucleotide sequence ID" value="NZ_FMAR01000001.1"/>
</dbReference>
<evidence type="ECO:0000256" key="1">
    <source>
        <dbReference type="ARBA" id="ARBA00002442"/>
    </source>
</evidence>
<dbReference type="GO" id="GO:0015232">
    <property type="term" value="F:heme transmembrane transporter activity"/>
    <property type="evidence" value="ECO:0007669"/>
    <property type="project" value="InterPro"/>
</dbReference>
<sequence>MTRYWWKVLAVLILLYTIIAGLTIQIPMIGTNAESSRGLFFHVPMWIAMYTLFTISVVNSLLYLVKYDLKRDVAASSAANVGTFFGVLGFATGTLWATYTWGSTLPTDPKQMSTALALFIYMAYLVLRMSIQDIDKRARISAVFNVFAFALLIPLTYIIPRMVDSLHPGAGNTPGFSKDDTDHHMMMVFYPAMVGWALLGVWLYSLQMRYRKLELKNIFGNDRP</sequence>
<dbReference type="STRING" id="1335309.GA0116948_101621"/>
<evidence type="ECO:0000313" key="11">
    <source>
        <dbReference type="EMBL" id="SCB87664.1"/>
    </source>
</evidence>
<feature type="transmembrane region" description="Helical" evidence="9">
    <location>
        <begin position="77"/>
        <end position="99"/>
    </location>
</feature>